<dbReference type="Gene3D" id="2.20.110.10">
    <property type="entry name" value="Histone H3 K4-specific methyltransferase SET7/9 N-terminal domain"/>
    <property type="match status" value="2"/>
</dbReference>
<dbReference type="EMBL" id="LT906555">
    <property type="protein sequence ID" value="SNW62816.1"/>
    <property type="molecule type" value="Genomic_DNA"/>
</dbReference>
<keyword evidence="2" id="KW-1185">Reference proteome</keyword>
<protein>
    <submittedName>
        <fullName evidence="1">MORN-repeat protein</fullName>
    </submittedName>
</protein>
<name>A0A2I2L5M1_9VIRU</name>
<organism evidence="1">
    <name type="scientific">Orpheovirus IHUMI-LCC2</name>
    <dbReference type="NCBI Taxonomy" id="2023057"/>
    <lineage>
        <taxon>Viruses</taxon>
        <taxon>Varidnaviria</taxon>
        <taxon>Bamfordvirae</taxon>
        <taxon>Nucleocytoviricota</taxon>
        <taxon>Megaviricetes</taxon>
        <taxon>Pimascovirales</taxon>
        <taxon>Ocovirineae</taxon>
        <taxon>Orpheoviridae</taxon>
        <taxon>Alphaorpheovirus</taxon>
        <taxon>Alphaorpheovirus massiliense</taxon>
    </lineage>
</organism>
<dbReference type="Proteomes" id="UP000236316">
    <property type="component" value="Segment"/>
</dbReference>
<dbReference type="SUPFAM" id="SSF82185">
    <property type="entry name" value="Histone H3 K4-specific methyltransferase SET7/9 N-terminal domain"/>
    <property type="match status" value="1"/>
</dbReference>
<reference evidence="1" key="1">
    <citation type="submission" date="2017-08" db="EMBL/GenBank/DDBJ databases">
        <authorList>
            <consortium name="Urmite Genomes"/>
        </authorList>
    </citation>
    <scope>NUCLEOTIDE SEQUENCE [LARGE SCALE GENOMIC DNA]</scope>
    <source>
        <strain evidence="1">IHUMI-LCC2</strain>
    </source>
</reference>
<evidence type="ECO:0000313" key="1">
    <source>
        <dbReference type="EMBL" id="SNW62816.1"/>
    </source>
</evidence>
<evidence type="ECO:0000313" key="2">
    <source>
        <dbReference type="Proteomes" id="UP000236316"/>
    </source>
</evidence>
<dbReference type="GeneID" id="35382753"/>
<gene>
    <name evidence="1" type="ORF">ORPV_912</name>
</gene>
<accession>A0A2I2L5M1</accession>
<proteinExistence type="predicted"/>
<dbReference type="KEGG" id="vg:35382753"/>
<dbReference type="RefSeq" id="YP_009449118.1">
    <property type="nucleotide sequence ID" value="NC_036594.1"/>
</dbReference>
<sequence>MDKLPDEVLFSYLFSSNFEVSTLLSMVSTRFKYLSKLGYGKDRINNKEYFLNKVEKVRCNSRRKYWLNNYDVPNRYSSKTSNTKVFYEDKYTRKKNGKYEEYWSPSRLKCRGYYVNGELNGLYERWYEYGHPRLRCSYRKGKLHGNYVTWDEYGRKLKDYNYNNGKLHGKYEEWDNGGRKTKDLIYKNGKLHGKCLYYDNCRTLERLYTNGVNTKDTYYF</sequence>